<evidence type="ECO:0000313" key="1">
    <source>
        <dbReference type="EMBL" id="QJA99939.1"/>
    </source>
</evidence>
<proteinExistence type="predicted"/>
<protein>
    <submittedName>
        <fullName evidence="1">Uncharacterized protein</fullName>
    </submittedName>
</protein>
<accession>A0A6M3M173</accession>
<sequence>MKKLITILFILFAMIGYSQTKNISADGGNLVKKDASGNVVIVGNVGAASYETNISPTELLYLNGLGELIQTSLDARCLESVFGTSIGIGLTLDATVLKTALGLQSIAGLTEAAGTLIYGTADNAYAILPAGATTTVLVGGGAAAPVWTTATGTGAPVRATSPTLVTPALGTPSALVGTNISGTAASLTAGAVTNATLTTALTVNTGTVTLTGNVANTSALTLGAGASSVSGSNTGDNAGVTAVTGTSPVASSGGATPAISMPAATNAAAGHATAAHITAIEANTAKVTNATHTGDATGATALTVVKINGTLMSGLATGILKNTTATGVPSIAVAGDFPTLNQSTTGSAATLTTPRAIYGNNFDGSAALTQIITSVYGGTGNGFTKFTGPTTAEKTFTLPDASSTLLYSGGALGTPASGTATNVTGLPLTTGVTGTLPVANGGTGVTSSTGTVAVVLSDSPTLDSPTFSGHTKRSVTATITAGTTQEQGQVPLESDVNEISVCANLNDVVTLPTAVAGMEIFIINNGALALQIFPATGDNLGGGLNVSTTLAAGSNVTFASYNATNWEIK</sequence>
<dbReference type="EMBL" id="MT143675">
    <property type="protein sequence ID" value="QJA99939.1"/>
    <property type="molecule type" value="Genomic_DNA"/>
</dbReference>
<organism evidence="1">
    <name type="scientific">viral metagenome</name>
    <dbReference type="NCBI Taxonomy" id="1070528"/>
    <lineage>
        <taxon>unclassified sequences</taxon>
        <taxon>metagenomes</taxon>
        <taxon>organismal metagenomes</taxon>
    </lineage>
</organism>
<name>A0A6M3M173_9ZZZZ</name>
<reference evidence="1" key="1">
    <citation type="submission" date="2020-03" db="EMBL/GenBank/DDBJ databases">
        <title>The deep terrestrial virosphere.</title>
        <authorList>
            <person name="Holmfeldt K."/>
            <person name="Nilsson E."/>
            <person name="Simone D."/>
            <person name="Lopez-Fernandez M."/>
            <person name="Wu X."/>
            <person name="de Brujin I."/>
            <person name="Lundin D."/>
            <person name="Andersson A."/>
            <person name="Bertilsson S."/>
            <person name="Dopson M."/>
        </authorList>
    </citation>
    <scope>NUCLEOTIDE SEQUENCE</scope>
    <source>
        <strain evidence="1">MM171A00766</strain>
    </source>
</reference>
<dbReference type="AlphaFoldDB" id="A0A6M3M173"/>
<gene>
    <name evidence="1" type="ORF">MM171A00766_0002</name>
</gene>